<keyword evidence="2" id="KW-1185">Reference proteome</keyword>
<evidence type="ECO:0000313" key="2">
    <source>
        <dbReference type="Proteomes" id="UP000602284"/>
    </source>
</evidence>
<dbReference type="EMBL" id="JAEQNB010000002">
    <property type="protein sequence ID" value="MBL0386399.1"/>
    <property type="molecule type" value="Genomic_DNA"/>
</dbReference>
<proteinExistence type="predicted"/>
<reference evidence="1 2" key="1">
    <citation type="submission" date="2021-01" db="EMBL/GenBank/DDBJ databases">
        <title>Tumebacillus sp. strain ITR2 16S ribosomal RNA gene Genome sequencing and assembly.</title>
        <authorList>
            <person name="Kang M."/>
        </authorList>
    </citation>
    <scope>NUCLEOTIDE SEQUENCE [LARGE SCALE GENOMIC DNA]</scope>
    <source>
        <strain evidence="1 2">ITR2</strain>
    </source>
</reference>
<comment type="caution">
    <text evidence="1">The sequence shown here is derived from an EMBL/GenBank/DDBJ whole genome shotgun (WGS) entry which is preliminary data.</text>
</comment>
<protein>
    <submittedName>
        <fullName evidence="1">Aminopeptidase</fullName>
    </submittedName>
</protein>
<dbReference type="RefSeq" id="WP_201632862.1">
    <property type="nucleotide sequence ID" value="NZ_JAEQNB010000002.1"/>
</dbReference>
<accession>A0ABS1J822</accession>
<dbReference type="Proteomes" id="UP000602284">
    <property type="component" value="Unassembled WGS sequence"/>
</dbReference>
<keyword evidence="1" id="KW-0031">Aminopeptidase</keyword>
<gene>
    <name evidence="1" type="ORF">JJB07_07045</name>
</gene>
<evidence type="ECO:0000313" key="1">
    <source>
        <dbReference type="EMBL" id="MBL0386399.1"/>
    </source>
</evidence>
<dbReference type="GO" id="GO:0004177">
    <property type="term" value="F:aminopeptidase activity"/>
    <property type="evidence" value="ECO:0007669"/>
    <property type="project" value="UniProtKB-KW"/>
</dbReference>
<name>A0ABS1J822_9BACL</name>
<sequence>MKLLDTTPAFLALYDREEPLTVEDLDVYYAQYPTLFDSIYFNGHCPRTPERLQATLEKYPTHSDRLRNVIAQLPAIIEECAETISLYLGVEFEIDATLLVGAYGSNAWVDTRCRLYFAVEKLSDDPQHLRSIVMHELGHAFHFVMLGRAGMDWSKLKDDGYTSLYFEGIATYLTQQLVPGLPDWVYYSYEEDGEEWLNFCRSHEAEISNRFHQDLADYTHASQIEWFRLRGGSHFGHNRLGYYLGTEFVKALRETHDLTETMTFWAREELSAKVLTWLEPKRTPTA</sequence>
<keyword evidence="1" id="KW-0378">Hydrolase</keyword>
<organism evidence="1 2">
    <name type="scientific">Tumebacillus amylolyticus</name>
    <dbReference type="NCBI Taxonomy" id="2801339"/>
    <lineage>
        <taxon>Bacteria</taxon>
        <taxon>Bacillati</taxon>
        <taxon>Bacillota</taxon>
        <taxon>Bacilli</taxon>
        <taxon>Bacillales</taxon>
        <taxon>Alicyclobacillaceae</taxon>
        <taxon>Tumebacillus</taxon>
    </lineage>
</organism>
<keyword evidence="1" id="KW-0645">Protease</keyword>